<feature type="transmembrane region" description="Helical" evidence="8">
    <location>
        <begin position="430"/>
        <end position="448"/>
    </location>
</feature>
<gene>
    <name evidence="10" type="ORF">V1478_008151</name>
</gene>
<feature type="transmembrane region" description="Helical" evidence="8">
    <location>
        <begin position="114"/>
        <end position="139"/>
    </location>
</feature>
<comment type="similarity">
    <text evidence="8">Belongs to the insect chemoreceptor superfamily. Gustatory receptor (GR) family.</text>
</comment>
<proteinExistence type="inferred from homology"/>
<keyword evidence="6 8" id="KW-0675">Receptor</keyword>
<evidence type="ECO:0000256" key="4">
    <source>
        <dbReference type="ARBA" id="ARBA00022989"/>
    </source>
</evidence>
<name>A0ABD2AXX6_VESSQ</name>
<comment type="subcellular location">
    <subcellularLocation>
        <location evidence="1 8">Cell membrane</location>
        <topology evidence="1 8">Multi-pass membrane protein</topology>
    </subcellularLocation>
</comment>
<dbReference type="Pfam" id="PF08395">
    <property type="entry name" value="7tm_7"/>
    <property type="match status" value="2"/>
</dbReference>
<feature type="transmembrane region" description="Helical" evidence="8">
    <location>
        <begin position="647"/>
        <end position="666"/>
    </location>
</feature>
<dbReference type="AlphaFoldDB" id="A0ABD2AXX6"/>
<keyword evidence="9" id="KW-0732">Signal</keyword>
<feature type="transmembrane region" description="Helical" evidence="8">
    <location>
        <begin position="333"/>
        <end position="351"/>
    </location>
</feature>
<feature type="transmembrane region" description="Helical" evidence="8">
    <location>
        <begin position="292"/>
        <end position="313"/>
    </location>
</feature>
<protein>
    <recommendedName>
        <fullName evidence="8">Gustatory receptor</fullName>
    </recommendedName>
</protein>
<feature type="transmembrane region" description="Helical" evidence="8">
    <location>
        <begin position="547"/>
        <end position="569"/>
    </location>
</feature>
<evidence type="ECO:0000256" key="8">
    <source>
        <dbReference type="RuleBase" id="RU363108"/>
    </source>
</evidence>
<comment type="caution">
    <text evidence="8">Lacks conserved residue(s) required for the propagation of feature annotation.</text>
</comment>
<dbReference type="Proteomes" id="UP001607302">
    <property type="component" value="Unassembled WGS sequence"/>
</dbReference>
<evidence type="ECO:0000256" key="3">
    <source>
        <dbReference type="ARBA" id="ARBA00022692"/>
    </source>
</evidence>
<feature type="transmembrane region" description="Helical" evidence="8">
    <location>
        <begin position="218"/>
        <end position="246"/>
    </location>
</feature>
<keyword evidence="11" id="KW-1185">Reference proteome</keyword>
<reference evidence="10 11" key="1">
    <citation type="journal article" date="2024" name="Ann. Entomol. Soc. Am.">
        <title>Genomic analyses of the southern and eastern yellowjacket wasps (Hymenoptera: Vespidae) reveal evolutionary signatures of social life.</title>
        <authorList>
            <person name="Catto M.A."/>
            <person name="Caine P.B."/>
            <person name="Orr S.E."/>
            <person name="Hunt B.G."/>
            <person name="Goodisman M.A.D."/>
        </authorList>
    </citation>
    <scope>NUCLEOTIDE SEQUENCE [LARGE SCALE GENOMIC DNA]</scope>
    <source>
        <strain evidence="10">233</strain>
        <tissue evidence="10">Head and thorax</tissue>
    </source>
</reference>
<evidence type="ECO:0000256" key="7">
    <source>
        <dbReference type="ARBA" id="ARBA00023224"/>
    </source>
</evidence>
<dbReference type="InterPro" id="IPR013604">
    <property type="entry name" value="7TM_chemorcpt"/>
</dbReference>
<dbReference type="EMBL" id="JAUDFV010000138">
    <property type="protein sequence ID" value="KAL2725478.1"/>
    <property type="molecule type" value="Genomic_DNA"/>
</dbReference>
<evidence type="ECO:0000256" key="1">
    <source>
        <dbReference type="ARBA" id="ARBA00004651"/>
    </source>
</evidence>
<comment type="caution">
    <text evidence="10">The sequence shown here is derived from an EMBL/GenBank/DDBJ whole genome shotgun (WGS) entry which is preliminary data.</text>
</comment>
<dbReference type="GO" id="GO:0005886">
    <property type="term" value="C:plasma membrane"/>
    <property type="evidence" value="ECO:0007669"/>
    <property type="project" value="UniProtKB-SubCell"/>
</dbReference>
<keyword evidence="7 8" id="KW-0807">Transducer</keyword>
<evidence type="ECO:0000256" key="2">
    <source>
        <dbReference type="ARBA" id="ARBA00022475"/>
    </source>
</evidence>
<evidence type="ECO:0000313" key="10">
    <source>
        <dbReference type="EMBL" id="KAL2725478.1"/>
    </source>
</evidence>
<keyword evidence="5 8" id="KW-0472">Membrane</keyword>
<feature type="chain" id="PRO_5044788498" description="Gustatory receptor" evidence="9">
    <location>
        <begin position="17"/>
        <end position="686"/>
    </location>
</feature>
<feature type="transmembrane region" description="Helical" evidence="8">
    <location>
        <begin position="266"/>
        <end position="285"/>
    </location>
</feature>
<evidence type="ECO:0000256" key="5">
    <source>
        <dbReference type="ARBA" id="ARBA00023136"/>
    </source>
</evidence>
<dbReference type="PANTHER" id="PTHR21143">
    <property type="entry name" value="INVERTEBRATE GUSTATORY RECEPTOR"/>
    <property type="match status" value="1"/>
</dbReference>
<keyword evidence="2 8" id="KW-1003">Cell membrane</keyword>
<evidence type="ECO:0000313" key="11">
    <source>
        <dbReference type="Proteomes" id="UP001607302"/>
    </source>
</evidence>
<evidence type="ECO:0000256" key="6">
    <source>
        <dbReference type="ARBA" id="ARBA00023170"/>
    </source>
</evidence>
<evidence type="ECO:0000256" key="9">
    <source>
        <dbReference type="SAM" id="SignalP"/>
    </source>
</evidence>
<feature type="transmembrane region" description="Helical" evidence="8">
    <location>
        <begin position="388"/>
        <end position="410"/>
    </location>
</feature>
<keyword evidence="3 8" id="KW-0812">Transmembrane</keyword>
<accession>A0ABD2AXX6</accession>
<comment type="function">
    <text evidence="8">Gustatory receptor which mediates acceptance or avoidance behavior, depending on its substrates.</text>
</comment>
<dbReference type="GO" id="GO:0007165">
    <property type="term" value="P:signal transduction"/>
    <property type="evidence" value="ECO:0007669"/>
    <property type="project" value="UniProtKB-KW"/>
</dbReference>
<keyword evidence="4 8" id="KW-1133">Transmembrane helix</keyword>
<sequence>MVEFLLVIEFLTVVRCIKMEIQRANELLSDINVLPISSIALELVEQRESVDSFSTGRRHFVDSKKLFIAAPSSRQRQSRLQIASHKINRIRKLLRTIRQIHLELYRISKSISNIYGVQISLEIAICVFLNTYVLYYFYVFCEKKEYNNNHMIYQFVVTILHCSQYSMKIFAINYICDKTTKEAEHTSEIIHTFYGNNTDIEIKKEVEIFSLQMMQGTILYSAFGLYNLNCKHICSCIGIITTYMVIMIQRITGTFKMFRSKEFQRSVMPLIVVNSIVCTGLLEYFVDRTIRLIGFVYVVCCFVLYSICFFMVLSKLDFYTNSLETELLKIISTYQFFNNYCIYMILIFIGFRRRKRMKLFIGQMEICTQRMDELNVSENYSSFFRYQCITYVFLSSLIFYLYLVEALWFFDKNLSSNGDYILILMIYYTNYNPIIAILITDFTFVFWIRQVNCYMYCTRSQYLLNNTIKFVQLNAVLRSMLTTTIDSPQHKKVLRMKNNWEDDSSLSTIYGTYKANENLVKLKRVKQIHLELMKCASNLNEAYELQILISIFTSILFLTTVLYNMYVILISNNYYNWITQIFAKTNICQTTITEILYELYEPSTSRKFRDQVGNNFYQYLIRDFMYQLIQNRLKFTVCGFYDLDHTVIYSAIGTITTYLVILLQVGDKPKGSLNNMIYNSTTTIKF</sequence>
<organism evidence="10 11">
    <name type="scientific">Vespula squamosa</name>
    <name type="common">Southern yellow jacket</name>
    <name type="synonym">Wasp</name>
    <dbReference type="NCBI Taxonomy" id="30214"/>
    <lineage>
        <taxon>Eukaryota</taxon>
        <taxon>Metazoa</taxon>
        <taxon>Ecdysozoa</taxon>
        <taxon>Arthropoda</taxon>
        <taxon>Hexapoda</taxon>
        <taxon>Insecta</taxon>
        <taxon>Pterygota</taxon>
        <taxon>Neoptera</taxon>
        <taxon>Endopterygota</taxon>
        <taxon>Hymenoptera</taxon>
        <taxon>Apocrita</taxon>
        <taxon>Aculeata</taxon>
        <taxon>Vespoidea</taxon>
        <taxon>Vespidae</taxon>
        <taxon>Vespinae</taxon>
        <taxon>Vespula</taxon>
    </lineage>
</organism>
<feature type="signal peptide" evidence="9">
    <location>
        <begin position="1"/>
        <end position="16"/>
    </location>
</feature>
<dbReference type="PANTHER" id="PTHR21143:SF133">
    <property type="entry name" value="GUSTATORY AND PHEROMONE RECEPTOR 32A-RELATED"/>
    <property type="match status" value="1"/>
</dbReference>